<dbReference type="AlphaFoldDB" id="A0A4U0WH07"/>
<keyword evidence="2" id="KW-1185">Reference proteome</keyword>
<dbReference type="EMBL" id="NAJQ01001113">
    <property type="protein sequence ID" value="TKA62204.1"/>
    <property type="molecule type" value="Genomic_DNA"/>
</dbReference>
<reference evidence="1 2" key="1">
    <citation type="submission" date="2017-03" db="EMBL/GenBank/DDBJ databases">
        <title>Genomes of endolithic fungi from Antarctica.</title>
        <authorList>
            <person name="Coleine C."/>
            <person name="Masonjones S."/>
            <person name="Stajich J.E."/>
        </authorList>
    </citation>
    <scope>NUCLEOTIDE SEQUENCE [LARGE SCALE GENOMIC DNA]</scope>
    <source>
        <strain evidence="1 2">CCFEE 5184</strain>
    </source>
</reference>
<organism evidence="1 2">
    <name type="scientific">Friedmanniomyces simplex</name>
    <dbReference type="NCBI Taxonomy" id="329884"/>
    <lineage>
        <taxon>Eukaryota</taxon>
        <taxon>Fungi</taxon>
        <taxon>Dikarya</taxon>
        <taxon>Ascomycota</taxon>
        <taxon>Pezizomycotina</taxon>
        <taxon>Dothideomycetes</taxon>
        <taxon>Dothideomycetidae</taxon>
        <taxon>Mycosphaerellales</taxon>
        <taxon>Teratosphaeriaceae</taxon>
        <taxon>Friedmanniomyces</taxon>
    </lineage>
</organism>
<accession>A0A4U0WH07</accession>
<evidence type="ECO:0000313" key="1">
    <source>
        <dbReference type="EMBL" id="TKA62204.1"/>
    </source>
</evidence>
<name>A0A4U0WH07_9PEZI</name>
<comment type="caution">
    <text evidence="1">The sequence shown here is derived from an EMBL/GenBank/DDBJ whole genome shotgun (WGS) entry which is preliminary data.</text>
</comment>
<dbReference type="STRING" id="329884.A0A4U0WH07"/>
<gene>
    <name evidence="1" type="ORF">B0A55_12764</name>
</gene>
<dbReference type="OrthoDB" id="2608216at2759"/>
<evidence type="ECO:0000313" key="2">
    <source>
        <dbReference type="Proteomes" id="UP000309340"/>
    </source>
</evidence>
<sequence>MAPACLRDPGVTAVVVPYRALLDNLLSKAKAAGIDCFEWKKGEVNPAALVFVSADVVAPFEKRSFRRVFVGESHLTFTSSSWRAKLTTVRLVRGLRAPKIMLKATLPIVLEFEPEANMAAQMARYIRMATTRTRTRYIVDHCPAGTGFDRTGWIDQRVMEEFITIGDVDDR</sequence>
<dbReference type="Proteomes" id="UP000309340">
    <property type="component" value="Unassembled WGS sequence"/>
</dbReference>
<proteinExistence type="predicted"/>
<protein>
    <submittedName>
        <fullName evidence="1">Uncharacterized protein</fullName>
    </submittedName>
</protein>